<dbReference type="InterPro" id="IPR051049">
    <property type="entry name" value="Dienelactone_hydrolase-like"/>
</dbReference>
<dbReference type="Gene3D" id="3.40.50.1820">
    <property type="entry name" value="alpha/beta hydrolase"/>
    <property type="match status" value="1"/>
</dbReference>
<gene>
    <name evidence="2" type="ORF">SAMN06265360_105262</name>
</gene>
<keyword evidence="3" id="KW-1185">Reference proteome</keyword>
<name>A0A238WA06_9PSEU</name>
<accession>A0A238WA06</accession>
<evidence type="ECO:0000313" key="3">
    <source>
        <dbReference type="Proteomes" id="UP000198348"/>
    </source>
</evidence>
<dbReference type="RefSeq" id="WP_089300564.1">
    <property type="nucleotide sequence ID" value="NZ_FZNW01000005.1"/>
</dbReference>
<dbReference type="InterPro" id="IPR002925">
    <property type="entry name" value="Dienelactn_hydro"/>
</dbReference>
<dbReference type="SUPFAM" id="SSF53474">
    <property type="entry name" value="alpha/beta-Hydrolases"/>
    <property type="match status" value="1"/>
</dbReference>
<evidence type="ECO:0000313" key="2">
    <source>
        <dbReference type="EMBL" id="SNR43211.1"/>
    </source>
</evidence>
<proteinExistence type="predicted"/>
<dbReference type="Pfam" id="PF01738">
    <property type="entry name" value="DLH"/>
    <property type="match status" value="1"/>
</dbReference>
<dbReference type="EMBL" id="FZNW01000005">
    <property type="protein sequence ID" value="SNR43211.1"/>
    <property type="molecule type" value="Genomic_DNA"/>
</dbReference>
<feature type="domain" description="Dienelactone hydrolase" evidence="1">
    <location>
        <begin position="31"/>
        <end position="248"/>
    </location>
</feature>
<dbReference type="AlphaFoldDB" id="A0A238WA06"/>
<dbReference type="PANTHER" id="PTHR46623:SF6">
    <property type="entry name" value="ALPHA_BETA-HYDROLASES SUPERFAMILY PROTEIN"/>
    <property type="match status" value="1"/>
</dbReference>
<reference evidence="2 3" key="1">
    <citation type="submission" date="2017-06" db="EMBL/GenBank/DDBJ databases">
        <authorList>
            <person name="Kim H.J."/>
            <person name="Triplett B.A."/>
        </authorList>
    </citation>
    <scope>NUCLEOTIDE SEQUENCE [LARGE SCALE GENOMIC DNA]</scope>
    <source>
        <strain evidence="2 3">DSM 45207</strain>
    </source>
</reference>
<sequence>MCHPEAVNESLSGVERHEVGVPLPSGERLPGLCCVPEGSSGPGVLLLSDIYGRTPFYEHLAERLAAQGYVALLPDCFFRLGPLEEVTRDAAFARWGRLDEHRTLADVEAAVGWLRENSHQGMSTVGLLGFCLGGTFALDLCARLENLVTVCYYAFPRTRAGPNAAPRPIDIAGSIRGPILSFWGDEDYIDLTEVREFSDAMAAHGADYTGEIYQGAGHGFLSGLVEEGSGSAAATDSWARTLDFFATHLSGTRVR</sequence>
<protein>
    <submittedName>
        <fullName evidence="2">Carboxymethylenebutenolidase</fullName>
    </submittedName>
</protein>
<dbReference type="PANTHER" id="PTHR46623">
    <property type="entry name" value="CARBOXYMETHYLENEBUTENOLIDASE-RELATED"/>
    <property type="match status" value="1"/>
</dbReference>
<dbReference type="OrthoDB" id="5902829at2"/>
<dbReference type="Proteomes" id="UP000198348">
    <property type="component" value="Unassembled WGS sequence"/>
</dbReference>
<dbReference type="GO" id="GO:0016787">
    <property type="term" value="F:hydrolase activity"/>
    <property type="evidence" value="ECO:0007669"/>
    <property type="project" value="InterPro"/>
</dbReference>
<dbReference type="InterPro" id="IPR029058">
    <property type="entry name" value="AB_hydrolase_fold"/>
</dbReference>
<organism evidence="2 3">
    <name type="scientific">Haloechinothrix alba</name>
    <dbReference type="NCBI Taxonomy" id="664784"/>
    <lineage>
        <taxon>Bacteria</taxon>
        <taxon>Bacillati</taxon>
        <taxon>Actinomycetota</taxon>
        <taxon>Actinomycetes</taxon>
        <taxon>Pseudonocardiales</taxon>
        <taxon>Pseudonocardiaceae</taxon>
        <taxon>Haloechinothrix</taxon>
    </lineage>
</organism>
<evidence type="ECO:0000259" key="1">
    <source>
        <dbReference type="Pfam" id="PF01738"/>
    </source>
</evidence>